<dbReference type="InterPro" id="IPR000718">
    <property type="entry name" value="Peptidase_M13"/>
</dbReference>
<dbReference type="PANTHER" id="PTHR11733:SF237">
    <property type="entry name" value="NEPRILYSIN-LIKE 4"/>
    <property type="match status" value="1"/>
</dbReference>
<feature type="domain" description="Peptidase M13 C-terminal" evidence="1">
    <location>
        <begin position="143"/>
        <end position="234"/>
    </location>
</feature>
<dbReference type="Gene3D" id="3.40.390.10">
    <property type="entry name" value="Collagenase (Catalytic Domain)"/>
    <property type="match status" value="2"/>
</dbReference>
<protein>
    <recommendedName>
        <fullName evidence="1">Peptidase M13 C-terminal domain-containing protein</fullName>
    </recommendedName>
</protein>
<dbReference type="AlphaFoldDB" id="A0A3P6QLV0"/>
<organism evidence="2 3">
    <name type="scientific">Cylicostephanus goldi</name>
    <name type="common">Nematode worm</name>
    <dbReference type="NCBI Taxonomy" id="71465"/>
    <lineage>
        <taxon>Eukaryota</taxon>
        <taxon>Metazoa</taxon>
        <taxon>Ecdysozoa</taxon>
        <taxon>Nematoda</taxon>
        <taxon>Chromadorea</taxon>
        <taxon>Rhabditida</taxon>
        <taxon>Rhabditina</taxon>
        <taxon>Rhabditomorpha</taxon>
        <taxon>Strongyloidea</taxon>
        <taxon>Strongylidae</taxon>
        <taxon>Cylicostephanus</taxon>
    </lineage>
</organism>
<dbReference type="GO" id="GO:0004222">
    <property type="term" value="F:metalloendopeptidase activity"/>
    <property type="evidence" value="ECO:0007669"/>
    <property type="project" value="InterPro"/>
</dbReference>
<dbReference type="InterPro" id="IPR024079">
    <property type="entry name" value="MetalloPept_cat_dom_sf"/>
</dbReference>
<gene>
    <name evidence="2" type="ORF">CGOC_LOCUS2257</name>
</gene>
<accession>A0A3P6QLV0</accession>
<dbReference type="SUPFAM" id="SSF55486">
    <property type="entry name" value="Metalloproteases ('zincins'), catalytic domain"/>
    <property type="match status" value="1"/>
</dbReference>
<sequence length="235" mass="27215">MLFCALKQLQFAIAIYYRLCRALNYGGIGAVIGHEITHGFDDQGRQFDAIGNLREWWNEDVKKKFQNRAQCIINQYGNIEVSRALQKVITLLAKYVVEGTWNWSQNQRQTNARRKYCRQWWCKAGLQGNTADLSCYYSNASVQAYKAYLQKHGGEEERIKGLEQYNNEQMFFLGYAMIWCGHMTNDELINRILTDPHAPPSYRVNQVLTNQPEFAAAFKCKEGSAMNPTQRCAVW</sequence>
<evidence type="ECO:0000313" key="2">
    <source>
        <dbReference type="EMBL" id="VDK52126.1"/>
    </source>
</evidence>
<dbReference type="Pfam" id="PF01431">
    <property type="entry name" value="Peptidase_M13"/>
    <property type="match status" value="2"/>
</dbReference>
<evidence type="ECO:0000259" key="1">
    <source>
        <dbReference type="Pfam" id="PF01431"/>
    </source>
</evidence>
<evidence type="ECO:0000313" key="3">
    <source>
        <dbReference type="Proteomes" id="UP000271889"/>
    </source>
</evidence>
<feature type="domain" description="Peptidase M13 C-terminal" evidence="1">
    <location>
        <begin position="21"/>
        <end position="85"/>
    </location>
</feature>
<name>A0A3P6QLV0_CYLGO</name>
<keyword evidence="3" id="KW-1185">Reference proteome</keyword>
<dbReference type="PANTHER" id="PTHR11733">
    <property type="entry name" value="ZINC METALLOPROTEASE FAMILY M13 NEPRILYSIN-RELATED"/>
    <property type="match status" value="1"/>
</dbReference>
<dbReference type="PROSITE" id="PS51885">
    <property type="entry name" value="NEPRILYSIN"/>
    <property type="match status" value="1"/>
</dbReference>
<proteinExistence type="predicted"/>
<dbReference type="Proteomes" id="UP000271889">
    <property type="component" value="Unassembled WGS sequence"/>
</dbReference>
<dbReference type="EMBL" id="UYRV01004957">
    <property type="protein sequence ID" value="VDK52126.1"/>
    <property type="molecule type" value="Genomic_DNA"/>
</dbReference>
<dbReference type="InterPro" id="IPR018497">
    <property type="entry name" value="Peptidase_M13_C"/>
</dbReference>
<reference evidence="2 3" key="1">
    <citation type="submission" date="2018-11" db="EMBL/GenBank/DDBJ databases">
        <authorList>
            <consortium name="Pathogen Informatics"/>
        </authorList>
    </citation>
    <scope>NUCLEOTIDE SEQUENCE [LARGE SCALE GENOMIC DNA]</scope>
</reference>
<dbReference type="OrthoDB" id="5873741at2759"/>
<dbReference type="GO" id="GO:0016485">
    <property type="term" value="P:protein processing"/>
    <property type="evidence" value="ECO:0007669"/>
    <property type="project" value="TreeGrafter"/>
</dbReference>
<dbReference type="GO" id="GO:0005886">
    <property type="term" value="C:plasma membrane"/>
    <property type="evidence" value="ECO:0007669"/>
    <property type="project" value="TreeGrafter"/>
</dbReference>